<proteinExistence type="predicted"/>
<name>A0AAU9N657_9ASTR</name>
<accession>A0AAU9N657</accession>
<sequence>MLCLMLHLMSLQALLHHLLDRQGICFHPNEDDVIGGQNGHFLRMTVTWFFRRLQFSPWMNFHLVARGDEKSWTKVKIRSIIKSQNSKSWSTGVKVQEMHFYGGS</sequence>
<evidence type="ECO:0008006" key="4">
    <source>
        <dbReference type="Google" id="ProtNLM"/>
    </source>
</evidence>
<evidence type="ECO:0000256" key="1">
    <source>
        <dbReference type="SAM" id="SignalP"/>
    </source>
</evidence>
<dbReference type="Proteomes" id="UP001157418">
    <property type="component" value="Unassembled WGS sequence"/>
</dbReference>
<evidence type="ECO:0000313" key="2">
    <source>
        <dbReference type="EMBL" id="CAH1433336.1"/>
    </source>
</evidence>
<reference evidence="2 3" key="1">
    <citation type="submission" date="2022-01" db="EMBL/GenBank/DDBJ databases">
        <authorList>
            <person name="Xiong W."/>
            <person name="Schranz E."/>
        </authorList>
    </citation>
    <scope>NUCLEOTIDE SEQUENCE [LARGE SCALE GENOMIC DNA]</scope>
</reference>
<feature type="signal peptide" evidence="1">
    <location>
        <begin position="1"/>
        <end position="25"/>
    </location>
</feature>
<dbReference type="EMBL" id="CAKMRJ010003334">
    <property type="protein sequence ID" value="CAH1433336.1"/>
    <property type="molecule type" value="Genomic_DNA"/>
</dbReference>
<organism evidence="2 3">
    <name type="scientific">Lactuca virosa</name>
    <dbReference type="NCBI Taxonomy" id="75947"/>
    <lineage>
        <taxon>Eukaryota</taxon>
        <taxon>Viridiplantae</taxon>
        <taxon>Streptophyta</taxon>
        <taxon>Embryophyta</taxon>
        <taxon>Tracheophyta</taxon>
        <taxon>Spermatophyta</taxon>
        <taxon>Magnoliopsida</taxon>
        <taxon>eudicotyledons</taxon>
        <taxon>Gunneridae</taxon>
        <taxon>Pentapetalae</taxon>
        <taxon>asterids</taxon>
        <taxon>campanulids</taxon>
        <taxon>Asterales</taxon>
        <taxon>Asteraceae</taxon>
        <taxon>Cichorioideae</taxon>
        <taxon>Cichorieae</taxon>
        <taxon>Lactucinae</taxon>
        <taxon>Lactuca</taxon>
    </lineage>
</organism>
<feature type="chain" id="PRO_5043728798" description="Secreted protein" evidence="1">
    <location>
        <begin position="26"/>
        <end position="104"/>
    </location>
</feature>
<dbReference type="AlphaFoldDB" id="A0AAU9N657"/>
<comment type="caution">
    <text evidence="2">The sequence shown here is derived from an EMBL/GenBank/DDBJ whole genome shotgun (WGS) entry which is preliminary data.</text>
</comment>
<keyword evidence="3" id="KW-1185">Reference proteome</keyword>
<evidence type="ECO:0000313" key="3">
    <source>
        <dbReference type="Proteomes" id="UP001157418"/>
    </source>
</evidence>
<gene>
    <name evidence="2" type="ORF">LVIROSA_LOCUS19931</name>
</gene>
<keyword evidence="1" id="KW-0732">Signal</keyword>
<protein>
    <recommendedName>
        <fullName evidence="4">Secreted protein</fullName>
    </recommendedName>
</protein>